<feature type="compositionally biased region" description="Polar residues" evidence="1">
    <location>
        <begin position="220"/>
        <end position="229"/>
    </location>
</feature>
<reference evidence="3 4" key="1">
    <citation type="submission" date="2019-04" db="EMBL/GenBank/DDBJ databases">
        <title>Friends and foes A comparative genomics study of 23 Aspergillus species from section Flavi.</title>
        <authorList>
            <consortium name="DOE Joint Genome Institute"/>
            <person name="Kjaerbolling I."/>
            <person name="Vesth T."/>
            <person name="Frisvad J.C."/>
            <person name="Nybo J.L."/>
            <person name="Theobald S."/>
            <person name="Kildgaard S."/>
            <person name="Isbrandt T."/>
            <person name="Kuo A."/>
            <person name="Sato A."/>
            <person name="Lyhne E.K."/>
            <person name="Kogle M.E."/>
            <person name="Wiebenga A."/>
            <person name="Kun R.S."/>
            <person name="Lubbers R.J."/>
            <person name="Makela M.R."/>
            <person name="Barry K."/>
            <person name="Chovatia M."/>
            <person name="Clum A."/>
            <person name="Daum C."/>
            <person name="Haridas S."/>
            <person name="He G."/>
            <person name="LaButti K."/>
            <person name="Lipzen A."/>
            <person name="Mondo S."/>
            <person name="Riley R."/>
            <person name="Salamov A."/>
            <person name="Simmons B.A."/>
            <person name="Magnuson J.K."/>
            <person name="Henrissat B."/>
            <person name="Mortensen U.H."/>
            <person name="Larsen T.O."/>
            <person name="Devries R.P."/>
            <person name="Grigoriev I.V."/>
            <person name="Machida M."/>
            <person name="Baker S.E."/>
            <person name="Andersen M.R."/>
        </authorList>
    </citation>
    <scope>NUCLEOTIDE SEQUENCE [LARGE SCALE GENOMIC DNA]</scope>
    <source>
        <strain evidence="3 4">CBS 151.66</strain>
    </source>
</reference>
<dbReference type="InterPro" id="IPR003781">
    <property type="entry name" value="CoA-bd"/>
</dbReference>
<feature type="compositionally biased region" description="Basic and acidic residues" evidence="1">
    <location>
        <begin position="231"/>
        <end position="256"/>
    </location>
</feature>
<dbReference type="PANTHER" id="PTHR33303">
    <property type="entry name" value="CYTOPLASMIC PROTEIN-RELATED"/>
    <property type="match status" value="1"/>
</dbReference>
<feature type="compositionally biased region" description="Basic and acidic residues" evidence="1">
    <location>
        <begin position="356"/>
        <end position="371"/>
    </location>
</feature>
<protein>
    <submittedName>
        <fullName evidence="3">CoA binding domain-containing protein</fullName>
    </submittedName>
</protein>
<gene>
    <name evidence="3" type="ORF">BDV29DRAFT_195299</name>
</gene>
<accession>A0A5N5WKX2</accession>
<evidence type="ECO:0000259" key="2">
    <source>
        <dbReference type="Pfam" id="PF13380"/>
    </source>
</evidence>
<name>A0A5N5WKX2_9EURO</name>
<proteinExistence type="predicted"/>
<feature type="region of interest" description="Disordered" evidence="1">
    <location>
        <begin position="350"/>
        <end position="387"/>
    </location>
</feature>
<dbReference type="OrthoDB" id="5138418at2759"/>
<dbReference type="SUPFAM" id="SSF51735">
    <property type="entry name" value="NAD(P)-binding Rossmann-fold domains"/>
    <property type="match status" value="1"/>
</dbReference>
<dbReference type="EMBL" id="ML732366">
    <property type="protein sequence ID" value="KAB8068929.1"/>
    <property type="molecule type" value="Genomic_DNA"/>
</dbReference>
<evidence type="ECO:0000313" key="4">
    <source>
        <dbReference type="Proteomes" id="UP000326565"/>
    </source>
</evidence>
<feature type="compositionally biased region" description="Basic residues" evidence="1">
    <location>
        <begin position="417"/>
        <end position="437"/>
    </location>
</feature>
<feature type="domain" description="CoA-binding" evidence="2">
    <location>
        <begin position="12"/>
        <end position="120"/>
    </location>
</feature>
<sequence>MEAVKRFFSSPRFAVAGASNDANKFGYKILAWYHQHSLPVTPLNPRAPQIQLPSRVYDTVASPRGLPTPSQTSLSVVTPPAVTLPLLREAHSVGITAVWLQPGTFDDTVLDFARKHFPAVVAGDGGAGGEGWCVLVDGEEGLEAAGVQWTSNQRGNQKEMPTSSFVLDSPIPPQLDLAGAPSQLFLPPNPSASSALFRSIAIPSRKRQRGVELDHRSWLESPSSPTSFVSPDDRLVGVDDVSAEHDYRPNRYRDPPLKLPLDSSVESLSEASGARRKRSRREPSSVVAPSPSGPEDEKMAQSTSFDPQTGPVRWSRAVLDVVGKVWDFCRSGAFRGFYAGGGRGYSMTAGDPSVSMDHEGHSWQPTEKHDLSSPTPAAAYDQSGSTLLSGDHADDDLHHNWVVVGHDEHSCEASPSTRRRVHRRTSSYGHLRRRQPVKRAYVSQPPPMSAKSQFSTPAKPRETPVSVETQRYMAQKRRMEREEDESLARLNRQLQAMIKEGKQALGTRVEVDDFMED</sequence>
<keyword evidence="4" id="KW-1185">Reference proteome</keyword>
<evidence type="ECO:0000313" key="3">
    <source>
        <dbReference type="EMBL" id="KAB8068929.1"/>
    </source>
</evidence>
<organism evidence="3 4">
    <name type="scientific">Aspergillus leporis</name>
    <dbReference type="NCBI Taxonomy" id="41062"/>
    <lineage>
        <taxon>Eukaryota</taxon>
        <taxon>Fungi</taxon>
        <taxon>Dikarya</taxon>
        <taxon>Ascomycota</taxon>
        <taxon>Pezizomycotina</taxon>
        <taxon>Eurotiomycetes</taxon>
        <taxon>Eurotiomycetidae</taxon>
        <taxon>Eurotiales</taxon>
        <taxon>Aspergillaceae</taxon>
        <taxon>Aspergillus</taxon>
        <taxon>Aspergillus subgen. Circumdati</taxon>
    </lineage>
</organism>
<evidence type="ECO:0000256" key="1">
    <source>
        <dbReference type="SAM" id="MobiDB-lite"/>
    </source>
</evidence>
<dbReference type="InterPro" id="IPR036291">
    <property type="entry name" value="NAD(P)-bd_dom_sf"/>
</dbReference>
<dbReference type="Proteomes" id="UP000326565">
    <property type="component" value="Unassembled WGS sequence"/>
</dbReference>
<feature type="region of interest" description="Disordered" evidence="1">
    <location>
        <begin position="411"/>
        <end position="465"/>
    </location>
</feature>
<dbReference type="PANTHER" id="PTHR33303:SF2">
    <property type="entry name" value="COA-BINDING DOMAIN-CONTAINING PROTEIN"/>
    <property type="match status" value="1"/>
</dbReference>
<dbReference type="AlphaFoldDB" id="A0A5N5WKX2"/>
<dbReference type="Pfam" id="PF13380">
    <property type="entry name" value="CoA_binding_2"/>
    <property type="match status" value="1"/>
</dbReference>
<dbReference type="Gene3D" id="3.40.50.720">
    <property type="entry name" value="NAD(P)-binding Rossmann-like Domain"/>
    <property type="match status" value="1"/>
</dbReference>
<feature type="region of interest" description="Disordered" evidence="1">
    <location>
        <begin position="213"/>
        <end position="311"/>
    </location>
</feature>